<keyword evidence="4 6" id="KW-1133">Transmembrane helix</keyword>
<evidence type="ECO:0000256" key="3">
    <source>
        <dbReference type="ARBA" id="ARBA00022692"/>
    </source>
</evidence>
<dbReference type="AlphaFoldDB" id="A0A4W3I3E0"/>
<dbReference type="Ensembl" id="ENSCMIT00000023679.1">
    <property type="protein sequence ID" value="ENSCMIP00000023282.1"/>
    <property type="gene ID" value="ENSCMIG00000010432.1"/>
</dbReference>
<evidence type="ECO:0000256" key="5">
    <source>
        <dbReference type="ARBA" id="ARBA00023136"/>
    </source>
</evidence>
<comment type="subcellular location">
    <subcellularLocation>
        <location evidence="1">Membrane</location>
        <topology evidence="1">Multi-pass membrane protein</topology>
    </subcellularLocation>
</comment>
<keyword evidence="3 6" id="KW-0812">Transmembrane</keyword>
<dbReference type="PANTHER" id="PTHR46441:SF3">
    <property type="entry name" value="TRANSMEMBRANE EPIDIDYMAL FAMILY MEMBER 3"/>
    <property type="match status" value="1"/>
</dbReference>
<dbReference type="InterPro" id="IPR006904">
    <property type="entry name" value="DUF716"/>
</dbReference>
<feature type="transmembrane region" description="Helical" evidence="6">
    <location>
        <begin position="6"/>
        <end position="27"/>
    </location>
</feature>
<comment type="similarity">
    <text evidence="2">Belongs to the TMEM45 family.</text>
</comment>
<dbReference type="Proteomes" id="UP000314986">
    <property type="component" value="Unassembled WGS sequence"/>
</dbReference>
<protein>
    <recommendedName>
        <fullName evidence="9">Transmembrane epididymal protein 1-like protein</fullName>
    </recommendedName>
</protein>
<keyword evidence="8" id="KW-1185">Reference proteome</keyword>
<accession>A0A4W3I3E0</accession>
<sequence length="308" mass="35234">MGTFIGHISPGLAFFSFGLLYGIRYGFDSNLQYSLMVLRGEMGPQVAPTRSPGLCGWWRRVPAEGVMKVLYGTAAAMAELFYPPGVNKAVLYNTQNPDYPFIHPNEWQHLTMYSYFALSGWMDILSQTCLPKRLVLLERVAIAVAFYVEALILAFHMHGKGHVENSVHLLLFLITSLVCLVLTVELWRPHDPILWFSKTCLVMIQGTWLFHAAFILYRPPTGKPWKSEDMANQMFVTNFFCWHIALNLLFLALLFSLAYLWHRLGLAAQRRSGVLHKTKVHLHLNGEALHSRPEAREEEIQLLQVDEF</sequence>
<reference evidence="8" key="1">
    <citation type="journal article" date="2006" name="Science">
        <title>Ancient noncoding elements conserved in the human genome.</title>
        <authorList>
            <person name="Venkatesh B."/>
            <person name="Kirkness E.F."/>
            <person name="Loh Y.H."/>
            <person name="Halpern A.L."/>
            <person name="Lee A.P."/>
            <person name="Johnson J."/>
            <person name="Dandona N."/>
            <person name="Viswanathan L.D."/>
            <person name="Tay A."/>
            <person name="Venter J.C."/>
            <person name="Strausberg R.L."/>
            <person name="Brenner S."/>
        </authorList>
    </citation>
    <scope>NUCLEOTIDE SEQUENCE [LARGE SCALE GENOMIC DNA]</scope>
</reference>
<keyword evidence="5 6" id="KW-0472">Membrane</keyword>
<feature type="transmembrane region" description="Helical" evidence="6">
    <location>
        <begin position="237"/>
        <end position="261"/>
    </location>
</feature>
<evidence type="ECO:0000256" key="4">
    <source>
        <dbReference type="ARBA" id="ARBA00022989"/>
    </source>
</evidence>
<evidence type="ECO:0000256" key="1">
    <source>
        <dbReference type="ARBA" id="ARBA00004141"/>
    </source>
</evidence>
<reference evidence="7" key="4">
    <citation type="submission" date="2025-08" db="UniProtKB">
        <authorList>
            <consortium name="Ensembl"/>
        </authorList>
    </citation>
    <scope>IDENTIFICATION</scope>
</reference>
<evidence type="ECO:0008006" key="9">
    <source>
        <dbReference type="Google" id="ProtNLM"/>
    </source>
</evidence>
<name>A0A4W3I3E0_CALMI</name>
<organism evidence="7 8">
    <name type="scientific">Callorhinchus milii</name>
    <name type="common">Ghost shark</name>
    <dbReference type="NCBI Taxonomy" id="7868"/>
    <lineage>
        <taxon>Eukaryota</taxon>
        <taxon>Metazoa</taxon>
        <taxon>Chordata</taxon>
        <taxon>Craniata</taxon>
        <taxon>Vertebrata</taxon>
        <taxon>Chondrichthyes</taxon>
        <taxon>Holocephali</taxon>
        <taxon>Chimaeriformes</taxon>
        <taxon>Callorhinchidae</taxon>
        <taxon>Callorhinchus</taxon>
    </lineage>
</organism>
<evidence type="ECO:0000256" key="6">
    <source>
        <dbReference type="SAM" id="Phobius"/>
    </source>
</evidence>
<feature type="transmembrane region" description="Helical" evidence="6">
    <location>
        <begin position="169"/>
        <end position="187"/>
    </location>
</feature>
<dbReference type="GeneTree" id="ENSGT00940000169274"/>
<evidence type="ECO:0000313" key="7">
    <source>
        <dbReference type="Ensembl" id="ENSCMIP00000023282.1"/>
    </source>
</evidence>
<dbReference type="OMA" id="NEWQHFT"/>
<feature type="transmembrane region" description="Helical" evidence="6">
    <location>
        <begin position="199"/>
        <end position="217"/>
    </location>
</feature>
<dbReference type="GO" id="GO:0016020">
    <property type="term" value="C:membrane"/>
    <property type="evidence" value="ECO:0007669"/>
    <property type="project" value="UniProtKB-SubCell"/>
</dbReference>
<reference evidence="8" key="3">
    <citation type="journal article" date="2014" name="Nature">
        <title>Elephant shark genome provides unique insights into gnathostome evolution.</title>
        <authorList>
            <consortium name="International Elephant Shark Genome Sequencing Consortium"/>
            <person name="Venkatesh B."/>
            <person name="Lee A.P."/>
            <person name="Ravi V."/>
            <person name="Maurya A.K."/>
            <person name="Lian M.M."/>
            <person name="Swann J.B."/>
            <person name="Ohta Y."/>
            <person name="Flajnik M.F."/>
            <person name="Sutoh Y."/>
            <person name="Kasahara M."/>
            <person name="Hoon S."/>
            <person name="Gangu V."/>
            <person name="Roy S.W."/>
            <person name="Irimia M."/>
            <person name="Korzh V."/>
            <person name="Kondrychyn I."/>
            <person name="Lim Z.W."/>
            <person name="Tay B.H."/>
            <person name="Tohari S."/>
            <person name="Kong K.W."/>
            <person name="Ho S."/>
            <person name="Lorente-Galdos B."/>
            <person name="Quilez J."/>
            <person name="Marques-Bonet T."/>
            <person name="Raney B.J."/>
            <person name="Ingham P.W."/>
            <person name="Tay A."/>
            <person name="Hillier L.W."/>
            <person name="Minx P."/>
            <person name="Boehm T."/>
            <person name="Wilson R.K."/>
            <person name="Brenner S."/>
            <person name="Warren W.C."/>
        </authorList>
    </citation>
    <scope>NUCLEOTIDE SEQUENCE [LARGE SCALE GENOMIC DNA]</scope>
</reference>
<evidence type="ECO:0000256" key="2">
    <source>
        <dbReference type="ARBA" id="ARBA00006948"/>
    </source>
</evidence>
<evidence type="ECO:0000313" key="8">
    <source>
        <dbReference type="Proteomes" id="UP000314986"/>
    </source>
</evidence>
<reference evidence="8" key="2">
    <citation type="journal article" date="2007" name="PLoS Biol.">
        <title>Survey sequencing and comparative analysis of the elephant shark (Callorhinchus milii) genome.</title>
        <authorList>
            <person name="Venkatesh B."/>
            <person name="Kirkness E.F."/>
            <person name="Loh Y.H."/>
            <person name="Halpern A.L."/>
            <person name="Lee A.P."/>
            <person name="Johnson J."/>
            <person name="Dandona N."/>
            <person name="Viswanathan L.D."/>
            <person name="Tay A."/>
            <person name="Venter J.C."/>
            <person name="Strausberg R.L."/>
            <person name="Brenner S."/>
        </authorList>
    </citation>
    <scope>NUCLEOTIDE SEQUENCE [LARGE SCALE GENOMIC DNA]</scope>
</reference>
<feature type="transmembrane region" description="Helical" evidence="6">
    <location>
        <begin position="140"/>
        <end position="157"/>
    </location>
</feature>
<proteinExistence type="inferred from homology"/>
<dbReference type="InParanoid" id="A0A4W3I3E0"/>
<dbReference type="PANTHER" id="PTHR46441">
    <property type="entry name" value="TRANSMEMBRANE EPIDIDYMAL FAMILY MEMBER 3"/>
    <property type="match status" value="1"/>
</dbReference>
<gene>
    <name evidence="7" type="primary">LOC103184436</name>
</gene>
<dbReference type="Pfam" id="PF04819">
    <property type="entry name" value="DUF716"/>
    <property type="match status" value="1"/>
</dbReference>
<reference evidence="7" key="5">
    <citation type="submission" date="2025-09" db="UniProtKB">
        <authorList>
            <consortium name="Ensembl"/>
        </authorList>
    </citation>
    <scope>IDENTIFICATION</scope>
</reference>